<name>A0A9P5V9B0_9FUNG</name>
<feature type="domain" description="TFIIS N-terminal" evidence="5">
    <location>
        <begin position="226"/>
        <end position="305"/>
    </location>
</feature>
<dbReference type="Gene3D" id="1.20.930.10">
    <property type="entry name" value="Conserved domain common to transcription factors TFIIS, elongin A, CRSP70"/>
    <property type="match status" value="1"/>
</dbReference>
<feature type="compositionally biased region" description="Basic residues" evidence="4">
    <location>
        <begin position="381"/>
        <end position="396"/>
    </location>
</feature>
<gene>
    <name evidence="6" type="primary">IWS1</name>
    <name evidence="6" type="ORF">BG015_009820</name>
</gene>
<dbReference type="Pfam" id="PF08711">
    <property type="entry name" value="Med26"/>
    <property type="match status" value="1"/>
</dbReference>
<comment type="similarity">
    <text evidence="2">Belongs to the IWS1 family.</text>
</comment>
<evidence type="ECO:0000313" key="7">
    <source>
        <dbReference type="Proteomes" id="UP000748756"/>
    </source>
</evidence>
<organism evidence="6 7">
    <name type="scientific">Linnemannia schmuckeri</name>
    <dbReference type="NCBI Taxonomy" id="64567"/>
    <lineage>
        <taxon>Eukaryota</taxon>
        <taxon>Fungi</taxon>
        <taxon>Fungi incertae sedis</taxon>
        <taxon>Mucoromycota</taxon>
        <taxon>Mortierellomycotina</taxon>
        <taxon>Mortierellomycetes</taxon>
        <taxon>Mortierellales</taxon>
        <taxon>Mortierellaceae</taxon>
        <taxon>Linnemannia</taxon>
    </lineage>
</organism>
<dbReference type="PANTHER" id="PTHR46010">
    <property type="entry name" value="PROTEIN IWS1 HOMOLOG"/>
    <property type="match status" value="1"/>
</dbReference>
<dbReference type="Proteomes" id="UP000748756">
    <property type="component" value="Unassembled WGS sequence"/>
</dbReference>
<evidence type="ECO:0000256" key="1">
    <source>
        <dbReference type="ARBA" id="ARBA00037349"/>
    </source>
</evidence>
<dbReference type="InterPro" id="IPR017923">
    <property type="entry name" value="TFIIS_N"/>
</dbReference>
<dbReference type="OrthoDB" id="21124at2759"/>
<keyword evidence="7" id="KW-1185">Reference proteome</keyword>
<dbReference type="SUPFAM" id="SSF47676">
    <property type="entry name" value="Conserved domain common to transcription factors TFIIS, elongin A, CRSP70"/>
    <property type="match status" value="1"/>
</dbReference>
<evidence type="ECO:0000259" key="5">
    <source>
        <dbReference type="PROSITE" id="PS51319"/>
    </source>
</evidence>
<reference evidence="6" key="1">
    <citation type="journal article" date="2020" name="Fungal Divers.">
        <title>Resolving the Mortierellaceae phylogeny through synthesis of multi-gene phylogenetics and phylogenomics.</title>
        <authorList>
            <person name="Vandepol N."/>
            <person name="Liber J."/>
            <person name="Desiro A."/>
            <person name="Na H."/>
            <person name="Kennedy M."/>
            <person name="Barry K."/>
            <person name="Grigoriev I.V."/>
            <person name="Miller A.N."/>
            <person name="O'Donnell K."/>
            <person name="Stajich J.E."/>
            <person name="Bonito G."/>
        </authorList>
    </citation>
    <scope>NUCLEOTIDE SEQUENCE</scope>
    <source>
        <strain evidence="6">NRRL 6426</strain>
    </source>
</reference>
<dbReference type="AlphaFoldDB" id="A0A9P5V9B0"/>
<dbReference type="GO" id="GO:0016973">
    <property type="term" value="P:poly(A)+ mRNA export from nucleus"/>
    <property type="evidence" value="ECO:0007669"/>
    <property type="project" value="TreeGrafter"/>
</dbReference>
<keyword evidence="3" id="KW-0539">Nucleus</keyword>
<dbReference type="InterPro" id="IPR035441">
    <property type="entry name" value="TFIIS/LEDGF_dom_sf"/>
</dbReference>
<feature type="compositionally biased region" description="Basic residues" evidence="4">
    <location>
        <begin position="97"/>
        <end position="107"/>
    </location>
</feature>
<sequence>MSSDKKRIVDDIFGDDDDEDDQSQNGDRDYEDRPSTGDKGDAADEVQENGANGEGDAAGEGEAGEGEAGADEEDEDIQLPSFKKRHADGESPAPEPKKKKKLAKKAKPSAEGGTGVGPGVGPDGAELPLDPLQQKMSKLDRDFDLAIKSGKSTSRRRKKDDEDIDTELDESAARFVAKMQEAAFADIDAKMNNQAALAKVRMLENVKAQLNKSHVHNTFLDNGILESMKLWLEPLQDASLPSLDIIQDFLDILDILPIQTHHLSTSGVGRVVYFYTKVDDSRVTPAIKRKAHSLVDKWSRPIVKLSQDYRTKKINYAEGDRQSTGQRRRYDNASAAAASAEPAQRTMGVRVPQTNHHAYALMPESSITYDKSRSGKSDKYKKLKSHMAKIKQVKRS</sequence>
<feature type="region of interest" description="Disordered" evidence="4">
    <location>
        <begin position="1"/>
        <end position="165"/>
    </location>
</feature>
<dbReference type="InterPro" id="IPR051037">
    <property type="entry name" value="RNAPII_TF_IWS1"/>
</dbReference>
<comment type="function">
    <text evidence="1">Transcription factor involved in RNA polymerase II transcription regulation. May function in both SPT15/TBP post-recruitment and recruitment steps of transcription.</text>
</comment>
<dbReference type="PANTHER" id="PTHR46010:SF1">
    <property type="entry name" value="PROTEIN IWS1 HOMOLOG"/>
    <property type="match status" value="1"/>
</dbReference>
<dbReference type="EMBL" id="JAAAUQ010000659">
    <property type="protein sequence ID" value="KAF9148444.1"/>
    <property type="molecule type" value="Genomic_DNA"/>
</dbReference>
<proteinExistence type="inferred from homology"/>
<evidence type="ECO:0000313" key="6">
    <source>
        <dbReference type="EMBL" id="KAF9148444.1"/>
    </source>
</evidence>
<feature type="compositionally biased region" description="Basic and acidic residues" evidence="4">
    <location>
        <begin position="370"/>
        <end position="380"/>
    </location>
</feature>
<protein>
    <submittedName>
        <fullName evidence="6">Transcription factor iws1</fullName>
    </submittedName>
</protein>
<feature type="compositionally biased region" description="Basic and acidic residues" evidence="4">
    <location>
        <begin position="1"/>
        <end position="10"/>
    </location>
</feature>
<comment type="subcellular location">
    <subcellularLocation>
        <location evidence="3">Nucleus</location>
    </subcellularLocation>
</comment>
<dbReference type="GO" id="GO:0005634">
    <property type="term" value="C:nucleus"/>
    <property type="evidence" value="ECO:0007669"/>
    <property type="project" value="UniProtKB-SubCell"/>
</dbReference>
<dbReference type="PROSITE" id="PS51319">
    <property type="entry name" value="TFIIS_N"/>
    <property type="match status" value="1"/>
</dbReference>
<feature type="compositionally biased region" description="Acidic residues" evidence="4">
    <location>
        <begin position="12"/>
        <end position="22"/>
    </location>
</feature>
<evidence type="ECO:0000256" key="2">
    <source>
        <dbReference type="ARBA" id="ARBA00037992"/>
    </source>
</evidence>
<feature type="compositionally biased region" description="Basic and acidic residues" evidence="4">
    <location>
        <begin position="26"/>
        <end position="42"/>
    </location>
</feature>
<comment type="caution">
    <text evidence="6">The sequence shown here is derived from an EMBL/GenBank/DDBJ whole genome shotgun (WGS) entry which is preliminary data.</text>
</comment>
<accession>A0A9P5V9B0</accession>
<evidence type="ECO:0000256" key="3">
    <source>
        <dbReference type="PROSITE-ProRule" id="PRU00649"/>
    </source>
</evidence>
<feature type="compositionally biased region" description="Acidic residues" evidence="4">
    <location>
        <begin position="57"/>
        <end position="77"/>
    </location>
</feature>
<evidence type="ECO:0000256" key="4">
    <source>
        <dbReference type="SAM" id="MobiDB-lite"/>
    </source>
</evidence>
<feature type="region of interest" description="Disordered" evidence="4">
    <location>
        <begin position="369"/>
        <end position="396"/>
    </location>
</feature>
<feature type="compositionally biased region" description="Gly residues" evidence="4">
    <location>
        <begin position="112"/>
        <end position="122"/>
    </location>
</feature>